<keyword evidence="3" id="KW-1185">Reference proteome</keyword>
<dbReference type="InterPro" id="IPR050570">
    <property type="entry name" value="Cell_wall_metabolism_enzyme"/>
</dbReference>
<evidence type="ECO:0000313" key="3">
    <source>
        <dbReference type="Proteomes" id="UP000603141"/>
    </source>
</evidence>
<dbReference type="InterPro" id="IPR011055">
    <property type="entry name" value="Dup_hybrid_motif"/>
</dbReference>
<dbReference type="PANTHER" id="PTHR21666">
    <property type="entry name" value="PEPTIDASE-RELATED"/>
    <property type="match status" value="1"/>
</dbReference>
<protein>
    <submittedName>
        <fullName evidence="2">M23 family metallopeptidase</fullName>
    </submittedName>
</protein>
<dbReference type="AlphaFoldDB" id="A0A934S5H3"/>
<reference evidence="2" key="1">
    <citation type="submission" date="2021-01" db="EMBL/GenBank/DDBJ databases">
        <title>Modified the classification status of verrucomicrobia.</title>
        <authorList>
            <person name="Feng X."/>
        </authorList>
    </citation>
    <scope>NUCLEOTIDE SEQUENCE</scope>
    <source>
        <strain evidence="2">KCTC 22041</strain>
    </source>
</reference>
<dbReference type="EMBL" id="JAENIJ010000012">
    <property type="protein sequence ID" value="MBK1882617.1"/>
    <property type="molecule type" value="Genomic_DNA"/>
</dbReference>
<dbReference type="PANTHER" id="PTHR21666:SF270">
    <property type="entry name" value="MUREIN HYDROLASE ACTIVATOR ENVC"/>
    <property type="match status" value="1"/>
</dbReference>
<dbReference type="Gene3D" id="2.70.70.10">
    <property type="entry name" value="Glucose Permease (Domain IIA)"/>
    <property type="match status" value="1"/>
</dbReference>
<dbReference type="SUPFAM" id="SSF51261">
    <property type="entry name" value="Duplicated hybrid motif"/>
    <property type="match status" value="1"/>
</dbReference>
<dbReference type="InterPro" id="IPR016047">
    <property type="entry name" value="M23ase_b-sheet_dom"/>
</dbReference>
<dbReference type="GO" id="GO:0004222">
    <property type="term" value="F:metalloendopeptidase activity"/>
    <property type="evidence" value="ECO:0007669"/>
    <property type="project" value="TreeGrafter"/>
</dbReference>
<name>A0A934S5H3_9BACT</name>
<comment type="caution">
    <text evidence="2">The sequence shown here is derived from an EMBL/GenBank/DDBJ whole genome shotgun (WGS) entry which is preliminary data.</text>
</comment>
<evidence type="ECO:0000259" key="1">
    <source>
        <dbReference type="Pfam" id="PF01551"/>
    </source>
</evidence>
<dbReference type="RefSeq" id="WP_200269928.1">
    <property type="nucleotide sequence ID" value="NZ_JAENIJ010000012.1"/>
</dbReference>
<organism evidence="2 3">
    <name type="scientific">Luteolibacter pohnpeiensis</name>
    <dbReference type="NCBI Taxonomy" id="454153"/>
    <lineage>
        <taxon>Bacteria</taxon>
        <taxon>Pseudomonadati</taxon>
        <taxon>Verrucomicrobiota</taxon>
        <taxon>Verrucomicrobiia</taxon>
        <taxon>Verrucomicrobiales</taxon>
        <taxon>Verrucomicrobiaceae</taxon>
        <taxon>Luteolibacter</taxon>
    </lineage>
</organism>
<feature type="domain" description="M23ase beta-sheet core" evidence="1">
    <location>
        <begin position="78"/>
        <end position="179"/>
    </location>
</feature>
<accession>A0A934S5H3</accession>
<evidence type="ECO:0000313" key="2">
    <source>
        <dbReference type="EMBL" id="MBK1882617.1"/>
    </source>
</evidence>
<dbReference type="CDD" id="cd12797">
    <property type="entry name" value="M23_peptidase"/>
    <property type="match status" value="1"/>
</dbReference>
<gene>
    <name evidence="2" type="ORF">JIN85_09330</name>
</gene>
<dbReference type="Pfam" id="PF01551">
    <property type="entry name" value="Peptidase_M23"/>
    <property type="match status" value="1"/>
</dbReference>
<sequence>MLRILVVLASLSGALRAQSIELRLPTDNHHLLTGEPDQFFQYVDRTIDGVTSKPWEGGAFGYVRTPIRVNGELVLTKFHEGIDIKPVKRDKAGNPLDLVSAIADGTVVHTSPIAGRSNYGKYIVVEHRWENSSVYSLYAHLSQITCKPGDVVKCGSVLGQMGYTGAGINRTRAHVHLELAFLMSTRYESWFKTHSGGTNYHGVYNGMNLSGVEVSRFFLEHQANPDLTFSQFILKTPVYFKVAIPFTGVPDFVKRYPWIASGDTSNAKSWEISFSETGHPIAFVASQREVTSPLVIQIRPSTIPQKYLTRGLIVGEGNRASLTNLGKDLVSLITDDFPDAK</sequence>
<proteinExistence type="predicted"/>
<dbReference type="Proteomes" id="UP000603141">
    <property type="component" value="Unassembled WGS sequence"/>
</dbReference>